<gene>
    <name evidence="1" type="ORF">GNW61_20905</name>
</gene>
<protein>
    <submittedName>
        <fullName evidence="1">Uncharacterized protein</fullName>
    </submittedName>
</protein>
<dbReference type="EMBL" id="AASWOY010000068">
    <property type="protein sequence ID" value="EFH6651184.1"/>
    <property type="molecule type" value="Genomic_DNA"/>
</dbReference>
<dbReference type="AlphaFoldDB" id="A0A827VBB3"/>
<evidence type="ECO:0000313" key="1">
    <source>
        <dbReference type="EMBL" id="EFH6651184.1"/>
    </source>
</evidence>
<sequence>MPRALSRIHRITKFTLKRADISRTSRKKLMPPGYTQQCRYLQPEAHSHHLNLTDKTDSLWISEMRLRVVPSFISPPPGFGGFCYTPTARILN</sequence>
<reference evidence="1 2" key="1">
    <citation type="submission" date="2019-11" db="EMBL/GenBank/DDBJ databases">
        <authorList>
            <consortium name="GenomeTrakr network: Whole genome sequencing for foodborne pathogen traceback"/>
        </authorList>
    </citation>
    <scope>NUCLEOTIDE SEQUENCE [LARGE SCALE GENOMIC DNA]</scope>
    <source>
        <strain evidence="1 2">PSU-2072</strain>
    </source>
</reference>
<proteinExistence type="predicted"/>
<dbReference type="Proteomes" id="UP000530628">
    <property type="component" value="Unassembled WGS sequence"/>
</dbReference>
<comment type="caution">
    <text evidence="1">The sequence shown here is derived from an EMBL/GenBank/DDBJ whole genome shotgun (WGS) entry which is preliminary data.</text>
</comment>
<accession>A0A827VBB3</accession>
<name>A0A827VBB3_ECOLX</name>
<organism evidence="1 2">
    <name type="scientific">Escherichia coli</name>
    <dbReference type="NCBI Taxonomy" id="562"/>
    <lineage>
        <taxon>Bacteria</taxon>
        <taxon>Pseudomonadati</taxon>
        <taxon>Pseudomonadota</taxon>
        <taxon>Gammaproteobacteria</taxon>
        <taxon>Enterobacterales</taxon>
        <taxon>Enterobacteriaceae</taxon>
        <taxon>Escherichia</taxon>
    </lineage>
</organism>
<evidence type="ECO:0000313" key="2">
    <source>
        <dbReference type="Proteomes" id="UP000530628"/>
    </source>
</evidence>